<evidence type="ECO:0000313" key="6">
    <source>
        <dbReference type="Proteomes" id="UP000095200"/>
    </source>
</evidence>
<dbReference type="PANTHER" id="PTHR33154">
    <property type="entry name" value="TRANSCRIPTIONAL REGULATOR, ARSR FAMILY"/>
    <property type="match status" value="1"/>
</dbReference>
<dbReference type="SUPFAM" id="SSF46785">
    <property type="entry name" value="Winged helix' DNA-binding domain"/>
    <property type="match status" value="1"/>
</dbReference>
<dbReference type="Gene3D" id="1.10.10.10">
    <property type="entry name" value="Winged helix-like DNA-binding domain superfamily/Winged helix DNA-binding domain"/>
    <property type="match status" value="1"/>
</dbReference>
<keyword evidence="3" id="KW-0804">Transcription</keyword>
<name>A0A194AHN6_9BACT</name>
<dbReference type="Pfam" id="PF01022">
    <property type="entry name" value="HTH_5"/>
    <property type="match status" value="1"/>
</dbReference>
<dbReference type="Proteomes" id="UP000095200">
    <property type="component" value="Unassembled WGS sequence"/>
</dbReference>
<dbReference type="PROSITE" id="PS50987">
    <property type="entry name" value="HTH_ARSR_2"/>
    <property type="match status" value="1"/>
</dbReference>
<evidence type="ECO:0000313" key="5">
    <source>
        <dbReference type="EMBL" id="GAU08284.1"/>
    </source>
</evidence>
<dbReference type="CDD" id="cd00090">
    <property type="entry name" value="HTH_ARSR"/>
    <property type="match status" value="1"/>
</dbReference>
<sequence>MKQLVTIMKALADPTRIKILQMLKVRELCVCEIHAALHLAQPTISKHLRILEVAGLVDKRKEAQFVNYFLAFLPAKSHVATILEEVGVWAGESAETKELLKGLEHIDRYEISKQRRKQ</sequence>
<dbReference type="NCBIfam" id="NF033788">
    <property type="entry name" value="HTH_metalloreg"/>
    <property type="match status" value="1"/>
</dbReference>
<evidence type="ECO:0000256" key="2">
    <source>
        <dbReference type="ARBA" id="ARBA00023125"/>
    </source>
</evidence>
<keyword evidence="6" id="KW-1185">Reference proteome</keyword>
<dbReference type="RefSeq" id="WP_069857785.1">
    <property type="nucleotide sequence ID" value="NZ_BDFE01000015.1"/>
</dbReference>
<dbReference type="EMBL" id="BDFE01000015">
    <property type="protein sequence ID" value="GAU08284.1"/>
    <property type="molecule type" value="Genomic_DNA"/>
</dbReference>
<dbReference type="SMART" id="SM00418">
    <property type="entry name" value="HTH_ARSR"/>
    <property type="match status" value="1"/>
</dbReference>
<dbReference type="GO" id="GO:0003700">
    <property type="term" value="F:DNA-binding transcription factor activity"/>
    <property type="evidence" value="ECO:0007669"/>
    <property type="project" value="InterPro"/>
</dbReference>
<feature type="domain" description="HTH arsR-type" evidence="4">
    <location>
        <begin position="1"/>
        <end position="94"/>
    </location>
</feature>
<accession>A0A194AHN6</accession>
<dbReference type="InterPro" id="IPR001845">
    <property type="entry name" value="HTH_ArsR_DNA-bd_dom"/>
</dbReference>
<keyword evidence="1" id="KW-0805">Transcription regulation</keyword>
<keyword evidence="2" id="KW-0238">DNA-binding</keyword>
<evidence type="ECO:0000256" key="1">
    <source>
        <dbReference type="ARBA" id="ARBA00023015"/>
    </source>
</evidence>
<dbReference type="GO" id="GO:0003677">
    <property type="term" value="F:DNA binding"/>
    <property type="evidence" value="ECO:0007669"/>
    <property type="project" value="UniProtKB-KW"/>
</dbReference>
<dbReference type="InterPro" id="IPR011991">
    <property type="entry name" value="ArsR-like_HTH"/>
</dbReference>
<proteinExistence type="predicted"/>
<dbReference type="InterPro" id="IPR036388">
    <property type="entry name" value="WH-like_DNA-bd_sf"/>
</dbReference>
<dbReference type="STRING" id="1592317.DPF_0987"/>
<organism evidence="5 6">
    <name type="scientific">Desulfoplanes formicivorans</name>
    <dbReference type="NCBI Taxonomy" id="1592317"/>
    <lineage>
        <taxon>Bacteria</taxon>
        <taxon>Pseudomonadati</taxon>
        <taxon>Thermodesulfobacteriota</taxon>
        <taxon>Desulfovibrionia</taxon>
        <taxon>Desulfovibrionales</taxon>
        <taxon>Desulfoplanaceae</taxon>
        <taxon>Desulfoplanes</taxon>
    </lineage>
</organism>
<gene>
    <name evidence="5" type="ORF">DPF_0987</name>
</gene>
<comment type="caution">
    <text evidence="5">The sequence shown here is derived from an EMBL/GenBank/DDBJ whole genome shotgun (WGS) entry which is preliminary data.</text>
</comment>
<dbReference type="InterPro" id="IPR051081">
    <property type="entry name" value="HTH_MetalResp_TranReg"/>
</dbReference>
<dbReference type="AlphaFoldDB" id="A0A194AHN6"/>
<dbReference type="PANTHER" id="PTHR33154:SF18">
    <property type="entry name" value="ARSENICAL RESISTANCE OPERON REPRESSOR"/>
    <property type="match status" value="1"/>
</dbReference>
<evidence type="ECO:0000256" key="3">
    <source>
        <dbReference type="ARBA" id="ARBA00023163"/>
    </source>
</evidence>
<dbReference type="PRINTS" id="PR00778">
    <property type="entry name" value="HTHARSR"/>
</dbReference>
<reference evidence="6" key="1">
    <citation type="submission" date="2016-06" db="EMBL/GenBank/DDBJ databases">
        <title>Draft genome sequence of Desulfoplanes formicivorans strain Pf12B.</title>
        <authorList>
            <person name="Watanabe M."/>
            <person name="Kojima H."/>
            <person name="Fukui M."/>
        </authorList>
    </citation>
    <scope>NUCLEOTIDE SEQUENCE [LARGE SCALE GENOMIC DNA]</scope>
    <source>
        <strain evidence="6">Pf12B</strain>
    </source>
</reference>
<dbReference type="InterPro" id="IPR036390">
    <property type="entry name" value="WH_DNA-bd_sf"/>
</dbReference>
<evidence type="ECO:0000259" key="4">
    <source>
        <dbReference type="PROSITE" id="PS50987"/>
    </source>
</evidence>
<protein>
    <submittedName>
        <fullName evidence="5">ArsR family transcriptional regulator</fullName>
    </submittedName>
</protein>